<dbReference type="PANTHER" id="PTHR14237">
    <property type="entry name" value="MOLYBDOPTERIN COFACTOR SULFURASE MOSC"/>
    <property type="match status" value="1"/>
</dbReference>
<protein>
    <submittedName>
        <fullName evidence="2">MOSC domain-containing protein</fullName>
    </submittedName>
</protein>
<dbReference type="Gene3D" id="2.40.33.20">
    <property type="entry name" value="PK beta-barrel domain-like"/>
    <property type="match status" value="1"/>
</dbReference>
<dbReference type="OrthoDB" id="9793178at2"/>
<comment type="caution">
    <text evidence="2">The sequence shown here is derived from an EMBL/GenBank/DDBJ whole genome shotgun (WGS) entry which is preliminary data.</text>
</comment>
<dbReference type="RefSeq" id="WP_161103240.1">
    <property type="nucleotide sequence ID" value="NZ_JBHLYI010000001.1"/>
</dbReference>
<dbReference type="SUPFAM" id="SSF141673">
    <property type="entry name" value="MOSC N-terminal domain-like"/>
    <property type="match status" value="1"/>
</dbReference>
<organism evidence="2 3">
    <name type="scientific">Actinomadura rayongensis</name>
    <dbReference type="NCBI Taxonomy" id="1429076"/>
    <lineage>
        <taxon>Bacteria</taxon>
        <taxon>Bacillati</taxon>
        <taxon>Actinomycetota</taxon>
        <taxon>Actinomycetes</taxon>
        <taxon>Streptosporangiales</taxon>
        <taxon>Thermomonosporaceae</taxon>
        <taxon>Actinomadura</taxon>
    </lineage>
</organism>
<name>A0A6I4W6B8_9ACTN</name>
<dbReference type="GO" id="GO:0030170">
    <property type="term" value="F:pyridoxal phosphate binding"/>
    <property type="evidence" value="ECO:0007669"/>
    <property type="project" value="InterPro"/>
</dbReference>
<feature type="domain" description="MOSC" evidence="1">
    <location>
        <begin position="119"/>
        <end position="258"/>
    </location>
</feature>
<accession>A0A6I4W6B8</accession>
<dbReference type="PANTHER" id="PTHR14237:SF19">
    <property type="entry name" value="MITOCHONDRIAL AMIDOXIME REDUCING COMPONENT 1"/>
    <property type="match status" value="1"/>
</dbReference>
<keyword evidence="3" id="KW-1185">Reference proteome</keyword>
<dbReference type="SUPFAM" id="SSF50800">
    <property type="entry name" value="PK beta-barrel domain-like"/>
    <property type="match status" value="1"/>
</dbReference>
<proteinExistence type="predicted"/>
<dbReference type="GO" id="GO:0030151">
    <property type="term" value="F:molybdenum ion binding"/>
    <property type="evidence" value="ECO:0007669"/>
    <property type="project" value="InterPro"/>
</dbReference>
<evidence type="ECO:0000313" key="3">
    <source>
        <dbReference type="Proteomes" id="UP000431901"/>
    </source>
</evidence>
<dbReference type="PROSITE" id="PS51340">
    <property type="entry name" value="MOSC"/>
    <property type="match status" value="1"/>
</dbReference>
<dbReference type="Pfam" id="PF03476">
    <property type="entry name" value="MOSC_N"/>
    <property type="match status" value="1"/>
</dbReference>
<dbReference type="InterPro" id="IPR011037">
    <property type="entry name" value="Pyrv_Knase-like_insert_dom_sf"/>
</dbReference>
<dbReference type="Pfam" id="PF03473">
    <property type="entry name" value="MOSC"/>
    <property type="match status" value="1"/>
</dbReference>
<dbReference type="InterPro" id="IPR005302">
    <property type="entry name" value="MoCF_Sase_C"/>
</dbReference>
<dbReference type="AlphaFoldDB" id="A0A6I4W6B8"/>
<evidence type="ECO:0000259" key="1">
    <source>
        <dbReference type="PROSITE" id="PS51340"/>
    </source>
</evidence>
<gene>
    <name evidence="2" type="ORF">GQ466_13740</name>
</gene>
<dbReference type="GO" id="GO:0003824">
    <property type="term" value="F:catalytic activity"/>
    <property type="evidence" value="ECO:0007669"/>
    <property type="project" value="InterPro"/>
</dbReference>
<dbReference type="InterPro" id="IPR005303">
    <property type="entry name" value="MOCOS_middle"/>
</dbReference>
<reference evidence="2 3" key="1">
    <citation type="submission" date="2019-12" db="EMBL/GenBank/DDBJ databases">
        <title>Nocardia macrotermitis sp. nov. and Nocardia aurantia sp. nov., isolated from the gut of the fungus growing-termite Macrotermes natalensis.</title>
        <authorList>
            <person name="Christine B."/>
            <person name="Rene B."/>
        </authorList>
    </citation>
    <scope>NUCLEOTIDE SEQUENCE [LARGE SCALE GENOMIC DNA]</scope>
    <source>
        <strain evidence="2 3">DSM 102126</strain>
    </source>
</reference>
<dbReference type="EMBL" id="WUTW01000002">
    <property type="protein sequence ID" value="MXQ65098.1"/>
    <property type="molecule type" value="Genomic_DNA"/>
</dbReference>
<dbReference type="Proteomes" id="UP000431901">
    <property type="component" value="Unassembled WGS sequence"/>
</dbReference>
<evidence type="ECO:0000313" key="2">
    <source>
        <dbReference type="EMBL" id="MXQ65098.1"/>
    </source>
</evidence>
<sequence length="260" mass="27851">MTATLTGLTVYPLKSGGGTPLTTAGLVSRGLRHDREFMLVDSDGRFLSQRTSPEMALLRPAFDGEALTVAAPGAAEPLVHKATADGPVRAVTVHGKDCSGVDQGDEAALWFGSVLGLDCRLVRFTGHRATSLGGGELMFADGYPLLVISEESLDDLNARLDAPLPMDRFRPNLVLRGLGAYGEDRVRRLRVGGALIEMVKPSARCVITTIDQRTAERGREPLRTLATYRMQDQGLRFGHNAVPRSSGTLTVGDPVEVLDA</sequence>